<dbReference type="EMBL" id="JASPKY010000090">
    <property type="protein sequence ID" value="KAK9738106.1"/>
    <property type="molecule type" value="Genomic_DNA"/>
</dbReference>
<comment type="similarity">
    <text evidence="1 7">Belongs to the 5-formyltetrahydrofolate cyclo-ligase family.</text>
</comment>
<dbReference type="PANTHER" id="PTHR23407:SF1">
    <property type="entry name" value="5-FORMYLTETRAHYDROFOLATE CYCLO-LIGASE"/>
    <property type="match status" value="1"/>
</dbReference>
<keyword evidence="3 6" id="KW-0067">ATP-binding</keyword>
<evidence type="ECO:0000256" key="2">
    <source>
        <dbReference type="ARBA" id="ARBA00022741"/>
    </source>
</evidence>
<evidence type="ECO:0000313" key="9">
    <source>
        <dbReference type="Proteomes" id="UP001458880"/>
    </source>
</evidence>
<comment type="catalytic activity">
    <reaction evidence="4 7">
        <text>(6S)-5-formyl-5,6,7,8-tetrahydrofolate + ATP = (6R)-5,10-methenyltetrahydrofolate + ADP + phosphate</text>
        <dbReference type="Rhea" id="RHEA:10488"/>
        <dbReference type="ChEBI" id="CHEBI:30616"/>
        <dbReference type="ChEBI" id="CHEBI:43474"/>
        <dbReference type="ChEBI" id="CHEBI:57455"/>
        <dbReference type="ChEBI" id="CHEBI:57457"/>
        <dbReference type="ChEBI" id="CHEBI:456216"/>
        <dbReference type="EC" id="6.3.3.2"/>
    </reaction>
</comment>
<sequence>MSIRVKVIQKAKNILRIELVKLLASLSAEQKKIQSAIIHEKLFALPEFQNSQRISCYCSTMNEVDTKSIVERIFHLNKQLYVPRYSYRFKKMFMERVKDLPDYEAILERKRAVRPMPKYSDNREDAMDVGGLNLIIVNGLAFTMTGKRLGTGGGYYDTYIRNHRKAGFKKFTTIGLAFKEQVFPYLPIHCYDVNLDFVLCPYK</sequence>
<evidence type="ECO:0000256" key="3">
    <source>
        <dbReference type="ARBA" id="ARBA00022840"/>
    </source>
</evidence>
<keyword evidence="7" id="KW-0479">Metal-binding</keyword>
<evidence type="ECO:0000313" key="8">
    <source>
        <dbReference type="EMBL" id="KAK9738106.1"/>
    </source>
</evidence>
<dbReference type="AlphaFoldDB" id="A0AAW1LW07"/>
<feature type="binding site" evidence="6">
    <location>
        <position position="63"/>
    </location>
    <ligand>
        <name>substrate</name>
    </ligand>
</feature>
<protein>
    <recommendedName>
        <fullName evidence="5 7">5-formyltetrahydrofolate cyclo-ligase</fullName>
        <ecNumber evidence="5 7">6.3.3.2</ecNumber>
    </recommendedName>
</protein>
<evidence type="ECO:0000256" key="1">
    <source>
        <dbReference type="ARBA" id="ARBA00010638"/>
    </source>
</evidence>
<dbReference type="GO" id="GO:0009396">
    <property type="term" value="P:folic acid-containing compound biosynthetic process"/>
    <property type="evidence" value="ECO:0007669"/>
    <property type="project" value="TreeGrafter"/>
</dbReference>
<name>A0AAW1LW07_POPJA</name>
<feature type="binding site" evidence="6">
    <location>
        <begin position="12"/>
        <end position="16"/>
    </location>
    <ligand>
        <name>ATP</name>
        <dbReference type="ChEBI" id="CHEBI:30616"/>
    </ligand>
</feature>
<dbReference type="SUPFAM" id="SSF100950">
    <property type="entry name" value="NagB/RpiA/CoA transferase-like"/>
    <property type="match status" value="1"/>
</dbReference>
<dbReference type="GO" id="GO:0005524">
    <property type="term" value="F:ATP binding"/>
    <property type="evidence" value="ECO:0007669"/>
    <property type="project" value="UniProtKB-KW"/>
</dbReference>
<dbReference type="GO" id="GO:0030272">
    <property type="term" value="F:5-formyltetrahydrofolate cyclo-ligase activity"/>
    <property type="evidence" value="ECO:0007669"/>
    <property type="project" value="UniProtKB-EC"/>
</dbReference>
<evidence type="ECO:0000256" key="6">
    <source>
        <dbReference type="PIRSR" id="PIRSR006806-1"/>
    </source>
</evidence>
<keyword evidence="7" id="KW-0460">Magnesium</keyword>
<evidence type="ECO:0000256" key="7">
    <source>
        <dbReference type="RuleBase" id="RU361279"/>
    </source>
</evidence>
<dbReference type="PIRSF" id="PIRSF006806">
    <property type="entry name" value="FTHF_cligase"/>
    <property type="match status" value="1"/>
</dbReference>
<proteinExistence type="inferred from homology"/>
<dbReference type="InterPro" id="IPR002698">
    <property type="entry name" value="FTHF_cligase"/>
</dbReference>
<comment type="cofactor">
    <cofactor evidence="7">
        <name>Mg(2+)</name>
        <dbReference type="ChEBI" id="CHEBI:18420"/>
    </cofactor>
</comment>
<keyword evidence="2 6" id="KW-0547">Nucleotide-binding</keyword>
<evidence type="ECO:0000256" key="5">
    <source>
        <dbReference type="ARBA" id="ARBA00038966"/>
    </source>
</evidence>
<organism evidence="8 9">
    <name type="scientific">Popillia japonica</name>
    <name type="common">Japanese beetle</name>
    <dbReference type="NCBI Taxonomy" id="7064"/>
    <lineage>
        <taxon>Eukaryota</taxon>
        <taxon>Metazoa</taxon>
        <taxon>Ecdysozoa</taxon>
        <taxon>Arthropoda</taxon>
        <taxon>Hexapoda</taxon>
        <taxon>Insecta</taxon>
        <taxon>Pterygota</taxon>
        <taxon>Neoptera</taxon>
        <taxon>Endopterygota</taxon>
        <taxon>Coleoptera</taxon>
        <taxon>Polyphaga</taxon>
        <taxon>Scarabaeiformia</taxon>
        <taxon>Scarabaeidae</taxon>
        <taxon>Rutelinae</taxon>
        <taxon>Popillia</taxon>
    </lineage>
</organism>
<dbReference type="Pfam" id="PF01812">
    <property type="entry name" value="5-FTHF_cyc-lig"/>
    <property type="match status" value="1"/>
</dbReference>
<dbReference type="InterPro" id="IPR037171">
    <property type="entry name" value="NagB/RpiA_transferase-like"/>
</dbReference>
<gene>
    <name evidence="8" type="ORF">QE152_g10133</name>
</gene>
<dbReference type="Proteomes" id="UP001458880">
    <property type="component" value="Unassembled WGS sequence"/>
</dbReference>
<keyword evidence="9" id="KW-1185">Reference proteome</keyword>
<reference evidence="8 9" key="1">
    <citation type="journal article" date="2024" name="BMC Genomics">
        <title>De novo assembly and annotation of Popillia japonica's genome with initial clues to its potential as an invasive pest.</title>
        <authorList>
            <person name="Cucini C."/>
            <person name="Boschi S."/>
            <person name="Funari R."/>
            <person name="Cardaioli E."/>
            <person name="Iannotti N."/>
            <person name="Marturano G."/>
            <person name="Paoli F."/>
            <person name="Bruttini M."/>
            <person name="Carapelli A."/>
            <person name="Frati F."/>
            <person name="Nardi F."/>
        </authorList>
    </citation>
    <scope>NUCLEOTIDE SEQUENCE [LARGE SCALE GENOMIC DNA]</scope>
    <source>
        <strain evidence="8">DMR45628</strain>
    </source>
</reference>
<dbReference type="GO" id="GO:0035999">
    <property type="term" value="P:tetrahydrofolate interconversion"/>
    <property type="evidence" value="ECO:0007669"/>
    <property type="project" value="TreeGrafter"/>
</dbReference>
<dbReference type="PANTHER" id="PTHR23407">
    <property type="entry name" value="ATPASE INHIBITOR/5-FORMYLTETRAHYDROFOLATE CYCLO-LIGASE"/>
    <property type="match status" value="1"/>
</dbReference>
<dbReference type="GO" id="GO:0046872">
    <property type="term" value="F:metal ion binding"/>
    <property type="evidence" value="ECO:0007669"/>
    <property type="project" value="UniProtKB-KW"/>
</dbReference>
<dbReference type="GO" id="GO:0005739">
    <property type="term" value="C:mitochondrion"/>
    <property type="evidence" value="ECO:0007669"/>
    <property type="project" value="TreeGrafter"/>
</dbReference>
<evidence type="ECO:0000256" key="4">
    <source>
        <dbReference type="ARBA" id="ARBA00036539"/>
    </source>
</evidence>
<comment type="caution">
    <text evidence="8">The sequence shown here is derived from an EMBL/GenBank/DDBJ whole genome shotgun (WGS) entry which is preliminary data.</text>
</comment>
<feature type="binding site" evidence="6">
    <location>
        <begin position="148"/>
        <end position="156"/>
    </location>
    <ligand>
        <name>ATP</name>
        <dbReference type="ChEBI" id="CHEBI:30616"/>
    </ligand>
</feature>
<dbReference type="EC" id="6.3.3.2" evidence="5 7"/>
<dbReference type="Gene3D" id="3.40.50.10420">
    <property type="entry name" value="NagB/RpiA/CoA transferase-like"/>
    <property type="match status" value="1"/>
</dbReference>
<dbReference type="InterPro" id="IPR024185">
    <property type="entry name" value="FTHF_cligase-like_sf"/>
</dbReference>
<accession>A0AAW1LW07</accession>
<dbReference type="NCBIfam" id="TIGR02727">
    <property type="entry name" value="MTHFS_bact"/>
    <property type="match status" value="1"/>
</dbReference>